<evidence type="ECO:0000313" key="3">
    <source>
        <dbReference type="Proteomes" id="UP001589870"/>
    </source>
</evidence>
<comment type="caution">
    <text evidence="2">The sequence shown here is derived from an EMBL/GenBank/DDBJ whole genome shotgun (WGS) entry which is preliminary data.</text>
</comment>
<proteinExistence type="predicted"/>
<feature type="region of interest" description="Disordered" evidence="1">
    <location>
        <begin position="514"/>
        <end position="540"/>
    </location>
</feature>
<dbReference type="RefSeq" id="WP_394302129.1">
    <property type="nucleotide sequence ID" value="NZ_JBHMQT010000036.1"/>
</dbReference>
<name>A0ABV6U7Q5_9ACTN</name>
<protein>
    <submittedName>
        <fullName evidence="2">Tubulin-like doman-containing protein</fullName>
    </submittedName>
</protein>
<reference evidence="2 3" key="1">
    <citation type="submission" date="2024-09" db="EMBL/GenBank/DDBJ databases">
        <authorList>
            <person name="Sun Q."/>
            <person name="Mori K."/>
        </authorList>
    </citation>
    <scope>NUCLEOTIDE SEQUENCE [LARGE SCALE GENOMIC DNA]</scope>
    <source>
        <strain evidence="2 3">TBRC 1851</strain>
    </source>
</reference>
<organism evidence="2 3">
    <name type="scientific">Sphaerimonospora cavernae</name>
    <dbReference type="NCBI Taxonomy" id="1740611"/>
    <lineage>
        <taxon>Bacteria</taxon>
        <taxon>Bacillati</taxon>
        <taxon>Actinomycetota</taxon>
        <taxon>Actinomycetes</taxon>
        <taxon>Streptosporangiales</taxon>
        <taxon>Streptosporangiaceae</taxon>
        <taxon>Sphaerimonospora</taxon>
    </lineage>
</organism>
<dbReference type="InterPro" id="IPR025904">
    <property type="entry name" value="Tubulin-like"/>
</dbReference>
<gene>
    <name evidence="2" type="ORF">ACFHYQ_17040</name>
</gene>
<sequence length="1005" mass="110686">MRPTLIVGLGGTGSQAVVQLKQRLDTHKRWRELEGRPERSPAVVLRAFDVDQARPQAGRVGLDDGNEDVLLNAEVGPVIRRLKDPRPGERPSFVSRWFKPADARQIREAQATAFMNNGAGQIRAFGRIAFFQDMGGDGRVRRHLTSAFDELTQRHSEVDVYVVTSIAGGTGAGLLIDTLVLLQKEAARRPGLAVSTSLFCVMPAAFRGTLSDLTYKAGEANGFAALRELHRLITTEDPVKFAWAPGQDWEMREPPVRAIYLIDGTRGGNARRLQEGYPVAITDAIYAQLLPSSRSSRSRRVNEEGRLKGHEDLYSTFGVYTVEYAWQPIVSALAVRAAARFTADLLDETTVPVPEMVDRFLSGTLDGATGVPYLLRRELGGRGVRRAAPRWLDPAEEAAPFPLLPNLEESYQDIGTSMLSRTRHGNTDLDADITQQVQRYLGKATGTPAAQRQFYPVADRNTELARRQWTVALHSAVGIMLSGGQDGGQGGVTAAERFLDAVGARVRQYETELQRAPAPEPGAKQALAEQERQSMLSSGRSGRKQLRYLAARQGALEAEVERECWERATQLLGYMIGTIGAAKAELARVRDTLGEVSRGFEAESAAVAGDRSELDAAPLRRMVPTVEEQVMERFYARCVGDPPQKGGLPERLAARRRALLWTLSPDERGEVRLHVQRGEEKPQPCTPEVLTRAIGGATGRLFDRLRHMSVFEVLETAGEDPEALAREMIEGGALLSHYDRDRHFDLQSGYAAQVPPQISEYVYADVPAEGPGHEFGTRFTDRLLAQGVTLMPITEPGEQVDYPTTDKILYFAVQHRMVLPAFTGVEGLRESYRERSDGGISPHVMVEEKGAARLEFHSARLARDGVLDDALPDLTGTALNLCADVDLLRCAAIVFAHGRLEFRRNPDQAGGTWYATPQGRQEIPVGPHRDLAKTLEPLALARTTRDADRASGIKNLAAELSEAYDDDQDAARWTRDFFLKGPPTQPGVPIPPWLWTVFTVASHIS</sequence>
<dbReference type="Pfam" id="PF13809">
    <property type="entry name" value="Tubulin_2"/>
    <property type="match status" value="1"/>
</dbReference>
<dbReference type="Gene3D" id="3.40.50.1440">
    <property type="entry name" value="Tubulin/FtsZ, GTPase domain"/>
    <property type="match status" value="1"/>
</dbReference>
<keyword evidence="3" id="KW-1185">Reference proteome</keyword>
<accession>A0ABV6U7Q5</accession>
<dbReference type="EMBL" id="JBHMQT010000036">
    <property type="protein sequence ID" value="MFC0864007.1"/>
    <property type="molecule type" value="Genomic_DNA"/>
</dbReference>
<dbReference type="InterPro" id="IPR036525">
    <property type="entry name" value="Tubulin/FtsZ_GTPase_sf"/>
</dbReference>
<evidence type="ECO:0000256" key="1">
    <source>
        <dbReference type="SAM" id="MobiDB-lite"/>
    </source>
</evidence>
<dbReference type="Proteomes" id="UP001589870">
    <property type="component" value="Unassembled WGS sequence"/>
</dbReference>
<evidence type="ECO:0000313" key="2">
    <source>
        <dbReference type="EMBL" id="MFC0864007.1"/>
    </source>
</evidence>